<dbReference type="GO" id="GO:0000978">
    <property type="term" value="F:RNA polymerase II cis-regulatory region sequence-specific DNA binding"/>
    <property type="evidence" value="ECO:0007669"/>
    <property type="project" value="TreeGrafter"/>
</dbReference>
<comment type="subcellular location">
    <subcellularLocation>
        <location evidence="1">Nucleus</location>
    </subcellularLocation>
</comment>
<dbReference type="PANTHER" id="PTHR10032:SF271">
    <property type="entry name" value="RH12261P-RELATED"/>
    <property type="match status" value="1"/>
</dbReference>
<dbReference type="InterPro" id="IPR027756">
    <property type="entry name" value="Ovo-like"/>
</dbReference>
<evidence type="ECO:0000256" key="2">
    <source>
        <dbReference type="ARBA" id="ARBA00022723"/>
    </source>
</evidence>
<keyword evidence="2" id="KW-0479">Metal-binding</keyword>
<dbReference type="GO" id="GO:0005634">
    <property type="term" value="C:nucleus"/>
    <property type="evidence" value="ECO:0007669"/>
    <property type="project" value="UniProtKB-SubCell"/>
</dbReference>
<evidence type="ECO:0000256" key="7">
    <source>
        <dbReference type="PROSITE-ProRule" id="PRU00042"/>
    </source>
</evidence>
<dbReference type="InterPro" id="IPR036236">
    <property type="entry name" value="Znf_C2H2_sf"/>
</dbReference>
<evidence type="ECO:0000256" key="5">
    <source>
        <dbReference type="ARBA" id="ARBA00022833"/>
    </source>
</evidence>
<evidence type="ECO:0000313" key="10">
    <source>
        <dbReference type="Proteomes" id="UP001054945"/>
    </source>
</evidence>
<keyword evidence="10" id="KW-1185">Reference proteome</keyword>
<evidence type="ECO:0000256" key="1">
    <source>
        <dbReference type="ARBA" id="ARBA00004123"/>
    </source>
</evidence>
<keyword evidence="6" id="KW-0539">Nucleus</keyword>
<dbReference type="EMBL" id="BPLR01004589">
    <property type="protein sequence ID" value="GIX95973.1"/>
    <property type="molecule type" value="Genomic_DNA"/>
</dbReference>
<protein>
    <recommendedName>
        <fullName evidence="8">C2H2-type domain-containing protein</fullName>
    </recommendedName>
</protein>
<proteinExistence type="predicted"/>
<dbReference type="PROSITE" id="PS50157">
    <property type="entry name" value="ZINC_FINGER_C2H2_2"/>
    <property type="match status" value="1"/>
</dbReference>
<accession>A0AAV4PIN9</accession>
<dbReference type="GO" id="GO:0008270">
    <property type="term" value="F:zinc ion binding"/>
    <property type="evidence" value="ECO:0007669"/>
    <property type="project" value="UniProtKB-KW"/>
</dbReference>
<dbReference type="SMART" id="SM00355">
    <property type="entry name" value="ZnF_C2H2"/>
    <property type="match status" value="1"/>
</dbReference>
<dbReference type="FunFam" id="3.30.160.60:FF:000446">
    <property type="entry name" value="Zinc finger protein"/>
    <property type="match status" value="1"/>
</dbReference>
<reference evidence="9 10" key="1">
    <citation type="submission" date="2021-06" db="EMBL/GenBank/DDBJ databases">
        <title>Caerostris extrusa draft genome.</title>
        <authorList>
            <person name="Kono N."/>
            <person name="Arakawa K."/>
        </authorList>
    </citation>
    <scope>NUCLEOTIDE SEQUENCE [LARGE SCALE GENOMIC DNA]</scope>
</reference>
<dbReference type="GO" id="GO:0000981">
    <property type="term" value="F:DNA-binding transcription factor activity, RNA polymerase II-specific"/>
    <property type="evidence" value="ECO:0007669"/>
    <property type="project" value="TreeGrafter"/>
</dbReference>
<name>A0AAV4PIN9_CAEEX</name>
<dbReference type="SUPFAM" id="SSF57667">
    <property type="entry name" value="beta-beta-alpha zinc fingers"/>
    <property type="match status" value="1"/>
</dbReference>
<evidence type="ECO:0000256" key="3">
    <source>
        <dbReference type="ARBA" id="ARBA00022737"/>
    </source>
</evidence>
<dbReference type="Proteomes" id="UP001054945">
    <property type="component" value="Unassembled WGS sequence"/>
</dbReference>
<organism evidence="9 10">
    <name type="scientific">Caerostris extrusa</name>
    <name type="common">Bark spider</name>
    <name type="synonym">Caerostris bankana</name>
    <dbReference type="NCBI Taxonomy" id="172846"/>
    <lineage>
        <taxon>Eukaryota</taxon>
        <taxon>Metazoa</taxon>
        <taxon>Ecdysozoa</taxon>
        <taxon>Arthropoda</taxon>
        <taxon>Chelicerata</taxon>
        <taxon>Arachnida</taxon>
        <taxon>Araneae</taxon>
        <taxon>Araneomorphae</taxon>
        <taxon>Entelegynae</taxon>
        <taxon>Araneoidea</taxon>
        <taxon>Araneidae</taxon>
        <taxon>Caerostris</taxon>
    </lineage>
</organism>
<dbReference type="Gene3D" id="3.30.160.60">
    <property type="entry name" value="Classic Zinc Finger"/>
    <property type="match status" value="2"/>
</dbReference>
<evidence type="ECO:0000256" key="6">
    <source>
        <dbReference type="ARBA" id="ARBA00023242"/>
    </source>
</evidence>
<sequence length="123" mass="13800">MKKAHKDSDGQKAFSVHRLFEELQSKVPIEQPTTGELMWESVLLNVEDGINSFGSSVRTLDTAHSTTGESVQLSLQNVLRHQCTSCGYTSNRYADLKSHIRIHTGERPYLCTICAKSFNERAT</sequence>
<dbReference type="GO" id="GO:0009913">
    <property type="term" value="P:epidermal cell differentiation"/>
    <property type="evidence" value="ECO:0007669"/>
    <property type="project" value="TreeGrafter"/>
</dbReference>
<keyword evidence="5" id="KW-0862">Zinc</keyword>
<gene>
    <name evidence="9" type="ORF">CEXT_98251</name>
</gene>
<dbReference type="PANTHER" id="PTHR10032">
    <property type="entry name" value="ZINC FINGER PROTEIN WITH KRAB AND SCAN DOMAINS"/>
    <property type="match status" value="1"/>
</dbReference>
<evidence type="ECO:0000259" key="8">
    <source>
        <dbReference type="PROSITE" id="PS50157"/>
    </source>
</evidence>
<keyword evidence="3" id="KW-0677">Repeat</keyword>
<comment type="caution">
    <text evidence="9">The sequence shown here is derived from an EMBL/GenBank/DDBJ whole genome shotgun (WGS) entry which is preliminary data.</text>
</comment>
<dbReference type="InterPro" id="IPR013087">
    <property type="entry name" value="Znf_C2H2_type"/>
</dbReference>
<feature type="domain" description="C2H2-type" evidence="8">
    <location>
        <begin position="81"/>
        <end position="108"/>
    </location>
</feature>
<evidence type="ECO:0000256" key="4">
    <source>
        <dbReference type="ARBA" id="ARBA00022771"/>
    </source>
</evidence>
<evidence type="ECO:0000313" key="9">
    <source>
        <dbReference type="EMBL" id="GIX95973.1"/>
    </source>
</evidence>
<dbReference type="AlphaFoldDB" id="A0AAV4PIN9"/>
<keyword evidence="4 7" id="KW-0863">Zinc-finger</keyword>